<dbReference type="Proteomes" id="UP000807342">
    <property type="component" value="Unassembled WGS sequence"/>
</dbReference>
<sequence length="230" mass="25376">MIFKLHMLATLYSLHTHILILLLWYIVYTLLFSSVHDVMDIKLSLIDIRGLSISLMSSHYQKPITYGRKSKILHIASQMDALDRLLDVDFAFPGQNHDSELTRRTNKHFEGAPTLVTRPIGSAITSATSGASESGMLLYTPFPTQATRSEVFKLGTSKPIPDPPGHELSPVPPAGVHPMAALTGTSNLMKRTVLPVQAHTSSRTLKENVIPKAGHHSIFVLIDSIVIIHE</sequence>
<evidence type="ECO:0000313" key="2">
    <source>
        <dbReference type="EMBL" id="KAF9448946.1"/>
    </source>
</evidence>
<keyword evidence="3" id="KW-1185">Reference proteome</keyword>
<protein>
    <submittedName>
        <fullName evidence="2">Uncharacterized protein</fullName>
    </submittedName>
</protein>
<dbReference type="EMBL" id="MU151145">
    <property type="protein sequence ID" value="KAF9448946.1"/>
    <property type="molecule type" value="Genomic_DNA"/>
</dbReference>
<feature type="transmembrane region" description="Helical" evidence="1">
    <location>
        <begin position="12"/>
        <end position="32"/>
    </location>
</feature>
<evidence type="ECO:0000313" key="3">
    <source>
        <dbReference type="Proteomes" id="UP000807342"/>
    </source>
</evidence>
<keyword evidence="1" id="KW-1133">Transmembrane helix</keyword>
<evidence type="ECO:0000256" key="1">
    <source>
        <dbReference type="SAM" id="Phobius"/>
    </source>
</evidence>
<organism evidence="2 3">
    <name type="scientific">Macrolepiota fuliginosa MF-IS2</name>
    <dbReference type="NCBI Taxonomy" id="1400762"/>
    <lineage>
        <taxon>Eukaryota</taxon>
        <taxon>Fungi</taxon>
        <taxon>Dikarya</taxon>
        <taxon>Basidiomycota</taxon>
        <taxon>Agaricomycotina</taxon>
        <taxon>Agaricomycetes</taxon>
        <taxon>Agaricomycetidae</taxon>
        <taxon>Agaricales</taxon>
        <taxon>Agaricineae</taxon>
        <taxon>Agaricaceae</taxon>
        <taxon>Macrolepiota</taxon>
    </lineage>
</organism>
<reference evidence="2" key="1">
    <citation type="submission" date="2020-11" db="EMBL/GenBank/DDBJ databases">
        <authorList>
            <consortium name="DOE Joint Genome Institute"/>
            <person name="Ahrendt S."/>
            <person name="Riley R."/>
            <person name="Andreopoulos W."/>
            <person name="Labutti K."/>
            <person name="Pangilinan J."/>
            <person name="Ruiz-Duenas F.J."/>
            <person name="Barrasa J.M."/>
            <person name="Sanchez-Garcia M."/>
            <person name="Camarero S."/>
            <person name="Miyauchi S."/>
            <person name="Serrano A."/>
            <person name="Linde D."/>
            <person name="Babiker R."/>
            <person name="Drula E."/>
            <person name="Ayuso-Fernandez I."/>
            <person name="Pacheco R."/>
            <person name="Padilla G."/>
            <person name="Ferreira P."/>
            <person name="Barriuso J."/>
            <person name="Kellner H."/>
            <person name="Castanera R."/>
            <person name="Alfaro M."/>
            <person name="Ramirez L."/>
            <person name="Pisabarro A.G."/>
            <person name="Kuo A."/>
            <person name="Tritt A."/>
            <person name="Lipzen A."/>
            <person name="He G."/>
            <person name="Yan M."/>
            <person name="Ng V."/>
            <person name="Cullen D."/>
            <person name="Martin F."/>
            <person name="Rosso M.-N."/>
            <person name="Henrissat B."/>
            <person name="Hibbett D."/>
            <person name="Martinez A.T."/>
            <person name="Grigoriev I.V."/>
        </authorList>
    </citation>
    <scope>NUCLEOTIDE SEQUENCE</scope>
    <source>
        <strain evidence="2">MF-IS2</strain>
    </source>
</reference>
<keyword evidence="1" id="KW-0472">Membrane</keyword>
<gene>
    <name evidence="2" type="ORF">P691DRAFT_592156</name>
</gene>
<name>A0A9P5XFP1_9AGAR</name>
<dbReference type="AlphaFoldDB" id="A0A9P5XFP1"/>
<accession>A0A9P5XFP1</accession>
<keyword evidence="1" id="KW-0812">Transmembrane</keyword>
<proteinExistence type="predicted"/>
<comment type="caution">
    <text evidence="2">The sequence shown here is derived from an EMBL/GenBank/DDBJ whole genome shotgun (WGS) entry which is preliminary data.</text>
</comment>